<gene>
    <name evidence="1" type="ORF">SNE40_019663</name>
</gene>
<dbReference type="AlphaFoldDB" id="A0AAN8J6U6"/>
<evidence type="ECO:0000313" key="2">
    <source>
        <dbReference type="Proteomes" id="UP001347796"/>
    </source>
</evidence>
<organism evidence="1 2">
    <name type="scientific">Patella caerulea</name>
    <name type="common">Rayed Mediterranean limpet</name>
    <dbReference type="NCBI Taxonomy" id="87958"/>
    <lineage>
        <taxon>Eukaryota</taxon>
        <taxon>Metazoa</taxon>
        <taxon>Spiralia</taxon>
        <taxon>Lophotrochozoa</taxon>
        <taxon>Mollusca</taxon>
        <taxon>Gastropoda</taxon>
        <taxon>Patellogastropoda</taxon>
        <taxon>Patelloidea</taxon>
        <taxon>Patellidae</taxon>
        <taxon>Patella</taxon>
    </lineage>
</organism>
<evidence type="ECO:0008006" key="3">
    <source>
        <dbReference type="Google" id="ProtNLM"/>
    </source>
</evidence>
<proteinExistence type="predicted"/>
<dbReference type="Proteomes" id="UP001347796">
    <property type="component" value="Unassembled WGS sequence"/>
</dbReference>
<comment type="caution">
    <text evidence="1">The sequence shown here is derived from an EMBL/GenBank/DDBJ whole genome shotgun (WGS) entry which is preliminary data.</text>
</comment>
<reference evidence="1 2" key="1">
    <citation type="submission" date="2024-01" db="EMBL/GenBank/DDBJ databases">
        <title>The genome of the rayed Mediterranean limpet Patella caerulea (Linnaeus, 1758).</title>
        <authorList>
            <person name="Anh-Thu Weber A."/>
            <person name="Halstead-Nussloch G."/>
        </authorList>
    </citation>
    <scope>NUCLEOTIDE SEQUENCE [LARGE SCALE GENOMIC DNA]</scope>
    <source>
        <strain evidence="1">AATW-2023a</strain>
        <tissue evidence="1">Whole specimen</tissue>
    </source>
</reference>
<name>A0AAN8J6U6_PATCE</name>
<evidence type="ECO:0000313" key="1">
    <source>
        <dbReference type="EMBL" id="KAK6171482.1"/>
    </source>
</evidence>
<accession>A0AAN8J6U6</accession>
<keyword evidence="2" id="KW-1185">Reference proteome</keyword>
<sequence>MKEIKDQSCSNCGKLSHFATQCLSRLQLKSTRNSHNQQHKYRHKWKNEQGIKKQMHTVNDSSRVDYSDKLLLTLETVHAVEDRYPSKVVTALRLGKTHTNLQIDTDVTRNVISRENLFENCESKKTNGSQISADGC</sequence>
<protein>
    <recommendedName>
        <fullName evidence="3">CCHC-type domain-containing protein</fullName>
    </recommendedName>
</protein>
<dbReference type="EMBL" id="JAZGQO010000014">
    <property type="protein sequence ID" value="KAK6171482.1"/>
    <property type="molecule type" value="Genomic_DNA"/>
</dbReference>